<keyword evidence="3" id="KW-1185">Reference proteome</keyword>
<dbReference type="AlphaFoldDB" id="A0A1H1VZ94"/>
<dbReference type="InterPro" id="IPR013901">
    <property type="entry name" value="Anthrone_oxy"/>
</dbReference>
<name>A0A1H1VZ94_9ACTN</name>
<dbReference type="STRING" id="117157.SAMN04489717_4275"/>
<keyword evidence="1" id="KW-0472">Membrane</keyword>
<evidence type="ECO:0000256" key="1">
    <source>
        <dbReference type="SAM" id="Phobius"/>
    </source>
</evidence>
<feature type="transmembrane region" description="Helical" evidence="1">
    <location>
        <begin position="7"/>
        <end position="28"/>
    </location>
</feature>
<sequence>MPEIILVVSRVLAGLLAGVYLAFLLAVMPALHSQPDDVFIKVMNRINVVIVNPIFVVLFLGAPIVTAVLVRWHRDAVTVLAIVTAVPAVVITVVANIPLNHALANGGSRTAFEKPWIAWHVVRTLLTCASFGLLALPRATAG</sequence>
<dbReference type="RefSeq" id="WP_092655367.1">
    <property type="nucleotide sequence ID" value="NZ_LT629732.1"/>
</dbReference>
<evidence type="ECO:0000313" key="3">
    <source>
        <dbReference type="Proteomes" id="UP000198983"/>
    </source>
</evidence>
<feature type="transmembrane region" description="Helical" evidence="1">
    <location>
        <begin position="117"/>
        <end position="136"/>
    </location>
</feature>
<dbReference type="EMBL" id="LT629732">
    <property type="protein sequence ID" value="SDS90055.1"/>
    <property type="molecule type" value="Genomic_DNA"/>
</dbReference>
<dbReference type="OrthoDB" id="428263at2"/>
<evidence type="ECO:0000313" key="2">
    <source>
        <dbReference type="EMBL" id="SDS90055.1"/>
    </source>
</evidence>
<dbReference type="Proteomes" id="UP000198983">
    <property type="component" value="Chromosome I"/>
</dbReference>
<proteinExistence type="predicted"/>
<keyword evidence="1" id="KW-0812">Transmembrane</keyword>
<feature type="transmembrane region" description="Helical" evidence="1">
    <location>
        <begin position="77"/>
        <end position="97"/>
    </location>
</feature>
<feature type="transmembrane region" description="Helical" evidence="1">
    <location>
        <begin position="48"/>
        <end position="70"/>
    </location>
</feature>
<reference evidence="2 3" key="1">
    <citation type="submission" date="2016-10" db="EMBL/GenBank/DDBJ databases">
        <authorList>
            <person name="de Groot N.N."/>
        </authorList>
    </citation>
    <scope>NUCLEOTIDE SEQUENCE [LARGE SCALE GENOMIC DNA]</scope>
    <source>
        <strain evidence="2 3">DSM 22024</strain>
    </source>
</reference>
<gene>
    <name evidence="2" type="ORF">SAMN04489717_4275</name>
</gene>
<keyword evidence="1" id="KW-1133">Transmembrane helix</keyword>
<organism evidence="2 3">
    <name type="scientific">Actinopolymorpha singaporensis</name>
    <dbReference type="NCBI Taxonomy" id="117157"/>
    <lineage>
        <taxon>Bacteria</taxon>
        <taxon>Bacillati</taxon>
        <taxon>Actinomycetota</taxon>
        <taxon>Actinomycetes</taxon>
        <taxon>Propionibacteriales</taxon>
        <taxon>Actinopolymorphaceae</taxon>
        <taxon>Actinopolymorpha</taxon>
    </lineage>
</organism>
<accession>A0A1H1VZ94</accession>
<protein>
    <submittedName>
        <fullName evidence="2">Uncharacterized membrane protein</fullName>
    </submittedName>
</protein>
<dbReference type="Pfam" id="PF08592">
    <property type="entry name" value="Anthrone_oxy"/>
    <property type="match status" value="1"/>
</dbReference>